<organism evidence="1 2">
    <name type="scientific">Cupriavidus pampae</name>
    <dbReference type="NCBI Taxonomy" id="659251"/>
    <lineage>
        <taxon>Bacteria</taxon>
        <taxon>Pseudomonadati</taxon>
        <taxon>Pseudomonadota</taxon>
        <taxon>Betaproteobacteria</taxon>
        <taxon>Burkholderiales</taxon>
        <taxon>Burkholderiaceae</taxon>
        <taxon>Cupriavidus</taxon>
    </lineage>
</organism>
<proteinExistence type="predicted"/>
<evidence type="ECO:0000313" key="2">
    <source>
        <dbReference type="Proteomes" id="UP000706525"/>
    </source>
</evidence>
<dbReference type="Proteomes" id="UP000706525">
    <property type="component" value="Unassembled WGS sequence"/>
</dbReference>
<keyword evidence="2" id="KW-1185">Reference proteome</keyword>
<comment type="caution">
    <text evidence="1">The sequence shown here is derived from an EMBL/GenBank/DDBJ whole genome shotgun (WGS) entry which is preliminary data.</text>
</comment>
<protein>
    <submittedName>
        <fullName evidence="1">Uncharacterized protein</fullName>
    </submittedName>
</protein>
<evidence type="ECO:0000313" key="1">
    <source>
        <dbReference type="EMBL" id="CAG9185890.1"/>
    </source>
</evidence>
<sequence length="188" mass="20387">MHGVGPLKHSIAILSPSSEEHRDATALANPTTGVWGSDDGPGLPYQFTPIGFATTERVQMMIAQRLISLGRDYTGLENGGRHYTAIRLDNGVWVVADNNRAEPRLAIANGNYMFVRMMSGEIRVGCGSDGHNYHGELSGCAAYVAYAGYVTFNQGKVVEFSNASGTYRPSAELRLQSGFDHDARFNAQ</sequence>
<reference evidence="1 2" key="1">
    <citation type="submission" date="2021-08" db="EMBL/GenBank/DDBJ databases">
        <authorList>
            <person name="Peeters C."/>
        </authorList>
    </citation>
    <scope>NUCLEOTIDE SEQUENCE [LARGE SCALE GENOMIC DNA]</scope>
    <source>
        <strain evidence="1 2">LMG 32289</strain>
    </source>
</reference>
<gene>
    <name evidence="1" type="ORF">LMG32289_06146</name>
</gene>
<dbReference type="EMBL" id="CAJZAG010000016">
    <property type="protein sequence ID" value="CAG9185890.1"/>
    <property type="molecule type" value="Genomic_DNA"/>
</dbReference>
<dbReference type="RefSeq" id="WP_223995208.1">
    <property type="nucleotide sequence ID" value="NZ_CAJZAG010000016.1"/>
</dbReference>
<name>A0ABM8XZJ9_9BURK</name>
<accession>A0ABM8XZJ9</accession>